<dbReference type="KEGG" id="hhl:Halha_0886"/>
<keyword evidence="8 12" id="KW-0819">tRNA processing</keyword>
<dbReference type="InterPro" id="IPR048641">
    <property type="entry name" value="RlmN_N"/>
</dbReference>
<comment type="catalytic activity">
    <reaction evidence="12">
        <text>adenosine(2503) in 23S rRNA + 2 reduced [2Fe-2S]-[ferredoxin] + 2 S-adenosyl-L-methionine = 2-methyladenosine(2503) in 23S rRNA + 5'-deoxyadenosine + L-methionine + 2 oxidized [2Fe-2S]-[ferredoxin] + S-adenosyl-L-homocysteine</text>
        <dbReference type="Rhea" id="RHEA:42916"/>
        <dbReference type="Rhea" id="RHEA-COMP:10000"/>
        <dbReference type="Rhea" id="RHEA-COMP:10001"/>
        <dbReference type="Rhea" id="RHEA-COMP:10152"/>
        <dbReference type="Rhea" id="RHEA-COMP:10282"/>
        <dbReference type="ChEBI" id="CHEBI:17319"/>
        <dbReference type="ChEBI" id="CHEBI:33737"/>
        <dbReference type="ChEBI" id="CHEBI:33738"/>
        <dbReference type="ChEBI" id="CHEBI:57844"/>
        <dbReference type="ChEBI" id="CHEBI:57856"/>
        <dbReference type="ChEBI" id="CHEBI:59789"/>
        <dbReference type="ChEBI" id="CHEBI:74411"/>
        <dbReference type="ChEBI" id="CHEBI:74497"/>
        <dbReference type="EC" id="2.1.1.192"/>
    </reaction>
</comment>
<dbReference type="InterPro" id="IPR007197">
    <property type="entry name" value="rSAM"/>
</dbReference>
<feature type="binding site" evidence="12">
    <location>
        <position position="193"/>
    </location>
    <ligand>
        <name>S-adenosyl-L-methionine</name>
        <dbReference type="ChEBI" id="CHEBI:59789"/>
    </ligand>
</feature>
<feature type="active site" description="Proton acceptor" evidence="12">
    <location>
        <position position="93"/>
    </location>
</feature>
<dbReference type="SFLD" id="SFLDF00275">
    <property type="entry name" value="adenosine_C2_methyltransferase"/>
    <property type="match status" value="1"/>
</dbReference>
<dbReference type="PANTHER" id="PTHR30544:SF5">
    <property type="entry name" value="RADICAL SAM CORE DOMAIN-CONTAINING PROTEIN"/>
    <property type="match status" value="1"/>
</dbReference>
<feature type="domain" description="Radical SAM core" evidence="13">
    <location>
        <begin position="100"/>
        <end position="330"/>
    </location>
</feature>
<evidence type="ECO:0000256" key="5">
    <source>
        <dbReference type="ARBA" id="ARBA00022603"/>
    </source>
</evidence>
<dbReference type="HAMAP" id="MF_01849">
    <property type="entry name" value="RNA_methyltr_RlmN"/>
    <property type="match status" value="1"/>
</dbReference>
<dbReference type="AlphaFoldDB" id="L0K6H7"/>
<dbReference type="PIRSF" id="PIRSF006004">
    <property type="entry name" value="CHP00048"/>
    <property type="match status" value="1"/>
</dbReference>
<dbReference type="Gene3D" id="3.20.20.70">
    <property type="entry name" value="Aldolase class I"/>
    <property type="match status" value="1"/>
</dbReference>
<keyword evidence="7 12" id="KW-0949">S-adenosyl-L-methionine</keyword>
<dbReference type="NCBIfam" id="TIGR00048">
    <property type="entry name" value="rRNA_mod_RlmN"/>
    <property type="match status" value="1"/>
</dbReference>
<proteinExistence type="inferred from homology"/>
<comment type="subcellular location">
    <subcellularLocation>
        <location evidence="1 12">Cytoplasm</location>
    </subcellularLocation>
</comment>
<dbReference type="GO" id="GO:0046872">
    <property type="term" value="F:metal ion binding"/>
    <property type="evidence" value="ECO:0007669"/>
    <property type="project" value="UniProtKB-KW"/>
</dbReference>
<keyword evidence="5 12" id="KW-0489">Methyltransferase</keyword>
<keyword evidence="2 12" id="KW-0004">4Fe-4S</keyword>
<dbReference type="GO" id="GO:0000049">
    <property type="term" value="F:tRNA binding"/>
    <property type="evidence" value="ECO:0007669"/>
    <property type="project" value="UniProtKB-UniRule"/>
</dbReference>
<keyword evidence="15" id="KW-1185">Reference proteome</keyword>
<feature type="binding site" evidence="12">
    <location>
        <begin position="161"/>
        <end position="162"/>
    </location>
    <ligand>
        <name>S-adenosyl-L-methionine</name>
        <dbReference type="ChEBI" id="CHEBI:59789"/>
    </ligand>
</feature>
<dbReference type="Pfam" id="PF04055">
    <property type="entry name" value="Radical_SAM"/>
    <property type="match status" value="1"/>
</dbReference>
<dbReference type="PANTHER" id="PTHR30544">
    <property type="entry name" value="23S RRNA METHYLTRANSFERASE"/>
    <property type="match status" value="1"/>
</dbReference>
<dbReference type="eggNOG" id="COG0820">
    <property type="taxonomic scope" value="Bacteria"/>
</dbReference>
<evidence type="ECO:0000256" key="11">
    <source>
        <dbReference type="ARBA" id="ARBA00023014"/>
    </source>
</evidence>
<feature type="active site" description="S-methylcysteine intermediate" evidence="12">
    <location>
        <position position="335"/>
    </location>
</feature>
<dbReference type="Pfam" id="PF21016">
    <property type="entry name" value="RlmN_N"/>
    <property type="match status" value="1"/>
</dbReference>
<evidence type="ECO:0000313" key="15">
    <source>
        <dbReference type="Proteomes" id="UP000010880"/>
    </source>
</evidence>
<dbReference type="EC" id="2.1.1.192" evidence="12"/>
<dbReference type="GO" id="GO:0051539">
    <property type="term" value="F:4 iron, 4 sulfur cluster binding"/>
    <property type="evidence" value="ECO:0007669"/>
    <property type="project" value="UniProtKB-UniRule"/>
</dbReference>
<accession>L0K6H7</accession>
<evidence type="ECO:0000256" key="2">
    <source>
        <dbReference type="ARBA" id="ARBA00022485"/>
    </source>
</evidence>
<dbReference type="InterPro" id="IPR004383">
    <property type="entry name" value="rRNA_lsu_MTrfase_RlmN/Cfr"/>
</dbReference>
<keyword evidence="12" id="KW-1015">Disulfide bond</keyword>
<evidence type="ECO:0000256" key="9">
    <source>
        <dbReference type="ARBA" id="ARBA00022723"/>
    </source>
</evidence>
<keyword evidence="9 12" id="KW-0479">Metal-binding</keyword>
<dbReference type="RefSeq" id="WP_015326577.1">
    <property type="nucleotide sequence ID" value="NC_019978.1"/>
</dbReference>
<evidence type="ECO:0000256" key="6">
    <source>
        <dbReference type="ARBA" id="ARBA00022679"/>
    </source>
</evidence>
<dbReference type="PATRIC" id="fig|748449.3.peg.845"/>
<keyword evidence="4 12" id="KW-0698">rRNA processing</keyword>
<reference evidence="15" key="1">
    <citation type="submission" date="2012-02" db="EMBL/GenBank/DDBJ databases">
        <title>The complete genome of Halobacteroides halobius DSM 5150.</title>
        <authorList>
            <person name="Lucas S."/>
            <person name="Copeland A."/>
            <person name="Lapidus A."/>
            <person name="Glavina del Rio T."/>
            <person name="Dalin E."/>
            <person name="Tice H."/>
            <person name="Bruce D."/>
            <person name="Goodwin L."/>
            <person name="Pitluck S."/>
            <person name="Peters L."/>
            <person name="Mikhailova N."/>
            <person name="Gu W."/>
            <person name="Kyrpides N."/>
            <person name="Mavromatis K."/>
            <person name="Ivanova N."/>
            <person name="Brettin T."/>
            <person name="Detter J.C."/>
            <person name="Han C."/>
            <person name="Larimer F."/>
            <person name="Land M."/>
            <person name="Hauser L."/>
            <person name="Markowitz V."/>
            <person name="Cheng J.-F."/>
            <person name="Hugenholtz P."/>
            <person name="Woyke T."/>
            <person name="Wu D."/>
            <person name="Tindall B."/>
            <person name="Pomrenke H."/>
            <person name="Brambilla E."/>
            <person name="Klenk H.-P."/>
            <person name="Eisen J.A."/>
        </authorList>
    </citation>
    <scope>NUCLEOTIDE SEQUENCE [LARGE SCALE GENOMIC DNA]</scope>
    <source>
        <strain evidence="15">ATCC 35273 / DSM 5150 / MD-1</strain>
    </source>
</reference>
<comment type="cofactor">
    <cofactor evidence="12">
        <name>[4Fe-4S] cluster</name>
        <dbReference type="ChEBI" id="CHEBI:49883"/>
    </cofactor>
    <text evidence="12">Binds 1 [4Fe-4S] cluster. The cluster is coordinated with 3 cysteines and an exchangeable S-adenosyl-L-methionine.</text>
</comment>
<evidence type="ECO:0000256" key="3">
    <source>
        <dbReference type="ARBA" id="ARBA00022490"/>
    </source>
</evidence>
<comment type="caution">
    <text evidence="12">Lacks conserved residue(s) required for the propagation of feature annotation.</text>
</comment>
<dbReference type="CDD" id="cd01335">
    <property type="entry name" value="Radical_SAM"/>
    <property type="match status" value="1"/>
</dbReference>
<comment type="function">
    <text evidence="12">Specifically methylates position 2 of adenine 2503 in 23S rRNA and position 2 of adenine 37 in tRNAs.</text>
</comment>
<comment type="similarity">
    <text evidence="12">Belongs to the radical SAM superfamily. RlmN family.</text>
</comment>
<dbReference type="InterPro" id="IPR027492">
    <property type="entry name" value="RNA_MTrfase_RlmN"/>
</dbReference>
<feature type="binding site" evidence="12">
    <location>
        <begin position="216"/>
        <end position="218"/>
    </location>
    <ligand>
        <name>S-adenosyl-L-methionine</name>
        <dbReference type="ChEBI" id="CHEBI:59789"/>
    </ligand>
</feature>
<evidence type="ECO:0000259" key="13">
    <source>
        <dbReference type="PROSITE" id="PS51918"/>
    </source>
</evidence>
<gene>
    <name evidence="12" type="primary">rlmN</name>
    <name evidence="14" type="ordered locus">Halha_0886</name>
</gene>
<evidence type="ECO:0000256" key="10">
    <source>
        <dbReference type="ARBA" id="ARBA00023004"/>
    </source>
</evidence>
<keyword evidence="3 12" id="KW-0963">Cytoplasm</keyword>
<dbReference type="GO" id="GO:0070475">
    <property type="term" value="P:rRNA base methylation"/>
    <property type="evidence" value="ECO:0007669"/>
    <property type="project" value="UniProtKB-UniRule"/>
</dbReference>
<evidence type="ECO:0000256" key="1">
    <source>
        <dbReference type="ARBA" id="ARBA00004496"/>
    </source>
</evidence>
<dbReference type="GO" id="GO:0019843">
    <property type="term" value="F:rRNA binding"/>
    <property type="evidence" value="ECO:0007669"/>
    <property type="project" value="UniProtKB-UniRule"/>
</dbReference>
<comment type="miscellaneous">
    <text evidence="12">Reaction proceeds by a ping-pong mechanism involving intermediate methylation of a conserved cysteine residue.</text>
</comment>
<evidence type="ECO:0000256" key="12">
    <source>
        <dbReference type="HAMAP-Rule" id="MF_01849"/>
    </source>
</evidence>
<dbReference type="GO" id="GO:0005737">
    <property type="term" value="C:cytoplasm"/>
    <property type="evidence" value="ECO:0007669"/>
    <property type="project" value="UniProtKB-SubCell"/>
</dbReference>
<name>L0K6H7_HALHC</name>
<dbReference type="Proteomes" id="UP000010880">
    <property type="component" value="Chromosome"/>
</dbReference>
<evidence type="ECO:0000256" key="4">
    <source>
        <dbReference type="ARBA" id="ARBA00022552"/>
    </source>
</evidence>
<keyword evidence="6 12" id="KW-0808">Transferase</keyword>
<dbReference type="InterPro" id="IPR058240">
    <property type="entry name" value="rSAM_sf"/>
</dbReference>
<feature type="binding site" evidence="12">
    <location>
        <position position="292"/>
    </location>
    <ligand>
        <name>S-adenosyl-L-methionine</name>
        <dbReference type="ChEBI" id="CHEBI:59789"/>
    </ligand>
</feature>
<dbReference type="Gene3D" id="1.10.150.530">
    <property type="match status" value="1"/>
</dbReference>
<dbReference type="InterPro" id="IPR013785">
    <property type="entry name" value="Aldolase_TIM"/>
</dbReference>
<dbReference type="SUPFAM" id="SSF102114">
    <property type="entry name" value="Radical SAM enzymes"/>
    <property type="match status" value="1"/>
</dbReference>
<dbReference type="EMBL" id="CP003359">
    <property type="protein sequence ID" value="AGB40852.1"/>
    <property type="molecule type" value="Genomic_DNA"/>
</dbReference>
<protein>
    <recommendedName>
        <fullName evidence="12">Probable dual-specificity RNA methyltransferase RlmN</fullName>
        <ecNumber evidence="12">2.1.1.192</ecNumber>
    </recommendedName>
    <alternativeName>
        <fullName evidence="12">23S rRNA (adenine(2503)-C(2))-methyltransferase</fullName>
    </alternativeName>
    <alternativeName>
        <fullName evidence="12">23S rRNA m2A2503 methyltransferase</fullName>
    </alternativeName>
    <alternativeName>
        <fullName evidence="12">Ribosomal RNA large subunit methyltransferase N</fullName>
    </alternativeName>
    <alternativeName>
        <fullName evidence="12">tRNA (adenine(37)-C(2))-methyltransferase</fullName>
    </alternativeName>
    <alternativeName>
        <fullName evidence="12">tRNA m2A37 methyltransferase</fullName>
    </alternativeName>
</protein>
<evidence type="ECO:0000313" key="14">
    <source>
        <dbReference type="EMBL" id="AGB40852.1"/>
    </source>
</evidence>
<feature type="binding site" evidence="12">
    <location>
        <position position="114"/>
    </location>
    <ligand>
        <name>[4Fe-4S] cluster</name>
        <dbReference type="ChEBI" id="CHEBI:49883"/>
        <note>4Fe-4S-S-AdoMet</note>
    </ligand>
</feature>
<dbReference type="SFLD" id="SFLDS00029">
    <property type="entry name" value="Radical_SAM"/>
    <property type="match status" value="1"/>
</dbReference>
<evidence type="ECO:0000256" key="7">
    <source>
        <dbReference type="ARBA" id="ARBA00022691"/>
    </source>
</evidence>
<keyword evidence="11 12" id="KW-0411">Iron-sulfur</keyword>
<organism evidence="14 15">
    <name type="scientific">Halobacteroides halobius (strain ATCC 35273 / DSM 5150 / MD-1)</name>
    <dbReference type="NCBI Taxonomy" id="748449"/>
    <lineage>
        <taxon>Bacteria</taxon>
        <taxon>Bacillati</taxon>
        <taxon>Bacillota</taxon>
        <taxon>Clostridia</taxon>
        <taxon>Halanaerobiales</taxon>
        <taxon>Halobacteroidaceae</taxon>
        <taxon>Halobacteroides</taxon>
    </lineage>
</organism>
<sequence>MVEKINLLGKSINELEEIIKELGEASFRAKQIFSWLYDKKVNEFNQMTNLSKNLRNKLAKKTTIGKLELIASQESADGTEKYLFELEDGKKIETVYLPVQEGRKSICISTQVGCAMGCNFCATGLQGLSRNLTTGEIVNQILEVERIKETKITNVVLMGMGEPLANYKQVLKALELINHDLGLNIGMRKVTLSTCGLVPEIRRLAEEKLQLTLAISLHAPNNQLRSKMMPVNDRYPIHDLMEACVYYIQQTNRRVTFEYALVAGVNDSRKHAQQLATLLADKLVHVNLIPINKVEKLSYSNPSNKAIKQFKEELDNQGIPVSIRTERGADIDAACGQLQAKED</sequence>
<dbReference type="HOGENOM" id="CLU_029101_2_0_9"/>
<keyword evidence="10 12" id="KW-0408">Iron</keyword>
<dbReference type="PROSITE" id="PS51918">
    <property type="entry name" value="RADICAL_SAM"/>
    <property type="match status" value="1"/>
</dbReference>
<dbReference type="FunFam" id="3.20.20.70:FF:000014">
    <property type="entry name" value="Probable dual-specificity RNA methyltransferase RlmN"/>
    <property type="match status" value="1"/>
</dbReference>
<feature type="binding site" evidence="12">
    <location>
        <position position="118"/>
    </location>
    <ligand>
        <name>[4Fe-4S] cluster</name>
        <dbReference type="ChEBI" id="CHEBI:49883"/>
        <note>4Fe-4S-S-AdoMet</note>
    </ligand>
</feature>
<dbReference type="GO" id="GO:0002935">
    <property type="term" value="F:tRNA (adenine(37)-C2)-methyltransferase activity"/>
    <property type="evidence" value="ECO:0007669"/>
    <property type="project" value="UniProtKB-UniRule"/>
</dbReference>
<dbReference type="GO" id="GO:0070040">
    <property type="term" value="F:rRNA (adenine(2503)-C2-)-methyltransferase activity"/>
    <property type="evidence" value="ECO:0007669"/>
    <property type="project" value="UniProtKB-UniRule"/>
</dbReference>
<feature type="binding site" evidence="12">
    <location>
        <position position="121"/>
    </location>
    <ligand>
        <name>[4Fe-4S] cluster</name>
        <dbReference type="ChEBI" id="CHEBI:49883"/>
        <note>4Fe-4S-S-AdoMet</note>
    </ligand>
</feature>
<dbReference type="InterPro" id="IPR040072">
    <property type="entry name" value="Methyltransferase_A"/>
</dbReference>
<dbReference type="STRING" id="748449.Halha_0886"/>
<evidence type="ECO:0000256" key="8">
    <source>
        <dbReference type="ARBA" id="ARBA00022694"/>
    </source>
</evidence>
<dbReference type="GO" id="GO:0030488">
    <property type="term" value="P:tRNA methylation"/>
    <property type="evidence" value="ECO:0007669"/>
    <property type="project" value="UniProtKB-UniRule"/>
</dbReference>
<dbReference type="SFLD" id="SFLDG01062">
    <property type="entry name" value="methyltransferase_(Class_A)"/>
    <property type="match status" value="1"/>
</dbReference>
<dbReference type="OrthoDB" id="9793973at2"/>
<comment type="catalytic activity">
    <reaction evidence="12">
        <text>adenosine(37) in tRNA + 2 reduced [2Fe-2S]-[ferredoxin] + 2 S-adenosyl-L-methionine = 2-methyladenosine(37) in tRNA + 5'-deoxyadenosine + L-methionine + 2 oxidized [2Fe-2S]-[ferredoxin] + S-adenosyl-L-homocysteine</text>
        <dbReference type="Rhea" id="RHEA:43332"/>
        <dbReference type="Rhea" id="RHEA-COMP:10000"/>
        <dbReference type="Rhea" id="RHEA-COMP:10001"/>
        <dbReference type="Rhea" id="RHEA-COMP:10162"/>
        <dbReference type="Rhea" id="RHEA-COMP:10485"/>
        <dbReference type="ChEBI" id="CHEBI:17319"/>
        <dbReference type="ChEBI" id="CHEBI:33737"/>
        <dbReference type="ChEBI" id="CHEBI:33738"/>
        <dbReference type="ChEBI" id="CHEBI:57844"/>
        <dbReference type="ChEBI" id="CHEBI:57856"/>
        <dbReference type="ChEBI" id="CHEBI:59789"/>
        <dbReference type="ChEBI" id="CHEBI:74411"/>
        <dbReference type="ChEBI" id="CHEBI:74497"/>
        <dbReference type="EC" id="2.1.1.192"/>
    </reaction>
</comment>